<dbReference type="EMBL" id="UINC01011164">
    <property type="protein sequence ID" value="SVA49397.1"/>
    <property type="molecule type" value="Genomic_DNA"/>
</dbReference>
<organism evidence="1">
    <name type="scientific">marine metagenome</name>
    <dbReference type="NCBI Taxonomy" id="408172"/>
    <lineage>
        <taxon>unclassified sequences</taxon>
        <taxon>metagenomes</taxon>
        <taxon>ecological metagenomes</taxon>
    </lineage>
</organism>
<protein>
    <submittedName>
        <fullName evidence="1">Uncharacterized protein</fullName>
    </submittedName>
</protein>
<gene>
    <name evidence="1" type="ORF">METZ01_LOCUS102251</name>
</gene>
<proteinExistence type="predicted"/>
<sequence length="61" mass="6801">MFSSKGLIYLVGIVRIDNSEDIFKICGDYVGKYLVSTPVGEIKYDDNFSSQVKICDAKMSV</sequence>
<name>A0A381WBT6_9ZZZZ</name>
<reference evidence="1" key="1">
    <citation type="submission" date="2018-05" db="EMBL/GenBank/DDBJ databases">
        <authorList>
            <person name="Lanie J.A."/>
            <person name="Ng W.-L."/>
            <person name="Kazmierczak K.M."/>
            <person name="Andrzejewski T.M."/>
            <person name="Davidsen T.M."/>
            <person name="Wayne K.J."/>
            <person name="Tettelin H."/>
            <person name="Glass J.I."/>
            <person name="Rusch D."/>
            <person name="Podicherti R."/>
            <person name="Tsui H.-C.T."/>
            <person name="Winkler M.E."/>
        </authorList>
    </citation>
    <scope>NUCLEOTIDE SEQUENCE</scope>
</reference>
<dbReference type="AlphaFoldDB" id="A0A381WBT6"/>
<accession>A0A381WBT6</accession>
<evidence type="ECO:0000313" key="1">
    <source>
        <dbReference type="EMBL" id="SVA49397.1"/>
    </source>
</evidence>